<proteinExistence type="predicted"/>
<keyword evidence="3" id="KW-1185">Reference proteome</keyword>
<dbReference type="AlphaFoldDB" id="A0A562VP99"/>
<organism evidence="2 3">
    <name type="scientific">Geobacter argillaceus</name>
    <dbReference type="NCBI Taxonomy" id="345631"/>
    <lineage>
        <taxon>Bacteria</taxon>
        <taxon>Pseudomonadati</taxon>
        <taxon>Thermodesulfobacteriota</taxon>
        <taxon>Desulfuromonadia</taxon>
        <taxon>Geobacterales</taxon>
        <taxon>Geobacteraceae</taxon>
        <taxon>Geobacter</taxon>
    </lineage>
</organism>
<feature type="region of interest" description="Disordered" evidence="1">
    <location>
        <begin position="72"/>
        <end position="94"/>
    </location>
</feature>
<comment type="caution">
    <text evidence="2">The sequence shown here is derived from an EMBL/GenBank/DDBJ whole genome shotgun (WGS) entry which is preliminary data.</text>
</comment>
<protein>
    <submittedName>
        <fullName evidence="2">Uncharacterized protein</fullName>
    </submittedName>
</protein>
<gene>
    <name evidence="2" type="ORF">JN12_01540</name>
</gene>
<accession>A0A562VP99</accession>
<evidence type="ECO:0000256" key="1">
    <source>
        <dbReference type="SAM" id="MobiDB-lite"/>
    </source>
</evidence>
<reference evidence="2 3" key="1">
    <citation type="submission" date="2019-07" db="EMBL/GenBank/DDBJ databases">
        <title>Genomic Encyclopedia of Archaeal and Bacterial Type Strains, Phase II (KMG-II): from individual species to whole genera.</title>
        <authorList>
            <person name="Goeker M."/>
        </authorList>
    </citation>
    <scope>NUCLEOTIDE SEQUENCE [LARGE SCALE GENOMIC DNA]</scope>
    <source>
        <strain evidence="2 3">ATCC BAA-1139</strain>
    </source>
</reference>
<sequence length="123" mass="13981">MLFGNRLITRHQFKMHMRAGRPTSVAGKRYDHAGFHQITRLYSNKRVMPIERAVSICMFDNDCGTITVTLSRRNNPPFANGTNRSPDRNGNIDPAVENKFATAEWIYPPSDTGGYDPVLNRQI</sequence>
<evidence type="ECO:0000313" key="3">
    <source>
        <dbReference type="Proteomes" id="UP000319449"/>
    </source>
</evidence>
<name>A0A562VP99_9BACT</name>
<dbReference type="EMBL" id="VLLN01000007">
    <property type="protein sequence ID" value="TWJ19739.1"/>
    <property type="molecule type" value="Genomic_DNA"/>
</dbReference>
<evidence type="ECO:0000313" key="2">
    <source>
        <dbReference type="EMBL" id="TWJ19739.1"/>
    </source>
</evidence>
<dbReference type="Proteomes" id="UP000319449">
    <property type="component" value="Unassembled WGS sequence"/>
</dbReference>